<feature type="domain" description="DUF2157" evidence="2">
    <location>
        <begin position="8"/>
        <end position="150"/>
    </location>
</feature>
<reference evidence="3" key="1">
    <citation type="submission" date="2020-09" db="EMBL/GenBank/DDBJ databases">
        <title>Novel species of Mucilaginibacter isolated from a glacier on the Tibetan Plateau.</title>
        <authorList>
            <person name="Liu Q."/>
            <person name="Xin Y.-H."/>
        </authorList>
    </citation>
    <scope>NUCLEOTIDE SEQUENCE</scope>
    <source>
        <strain evidence="3">ZB1P21</strain>
    </source>
</reference>
<feature type="transmembrane region" description="Helical" evidence="1">
    <location>
        <begin position="41"/>
        <end position="58"/>
    </location>
</feature>
<accession>A0A926S0B3</accession>
<evidence type="ECO:0000313" key="3">
    <source>
        <dbReference type="EMBL" id="MBD1391542.1"/>
    </source>
</evidence>
<keyword evidence="1" id="KW-0812">Transmembrane</keyword>
<feature type="transmembrane region" description="Helical" evidence="1">
    <location>
        <begin position="153"/>
        <end position="172"/>
    </location>
</feature>
<comment type="caution">
    <text evidence="3">The sequence shown here is derived from an EMBL/GenBank/DDBJ whole genome shotgun (WGS) entry which is preliminary data.</text>
</comment>
<gene>
    <name evidence="3" type="ORF">IDJ76_00395</name>
</gene>
<dbReference type="InterPro" id="IPR018677">
    <property type="entry name" value="DUF2157"/>
</dbReference>
<proteinExistence type="predicted"/>
<feature type="transmembrane region" description="Helical" evidence="1">
    <location>
        <begin position="216"/>
        <end position="236"/>
    </location>
</feature>
<name>A0A926S0B3_9SPHI</name>
<feature type="transmembrane region" description="Helical" evidence="1">
    <location>
        <begin position="129"/>
        <end position="146"/>
    </location>
</feature>
<keyword evidence="1" id="KW-1133">Transmembrane helix</keyword>
<dbReference type="EMBL" id="JACWMX010000001">
    <property type="protein sequence ID" value="MBD1391542.1"/>
    <property type="molecule type" value="Genomic_DNA"/>
</dbReference>
<feature type="transmembrane region" description="Helical" evidence="1">
    <location>
        <begin position="184"/>
        <end position="204"/>
    </location>
</feature>
<feature type="transmembrane region" description="Helical" evidence="1">
    <location>
        <begin position="64"/>
        <end position="84"/>
    </location>
</feature>
<feature type="transmembrane region" description="Helical" evidence="1">
    <location>
        <begin position="242"/>
        <end position="259"/>
    </location>
</feature>
<dbReference type="Proteomes" id="UP000619078">
    <property type="component" value="Unassembled WGS sequence"/>
</dbReference>
<dbReference type="AlphaFoldDB" id="A0A926S0B3"/>
<feature type="transmembrane region" description="Helical" evidence="1">
    <location>
        <begin position="105"/>
        <end position="123"/>
    </location>
</feature>
<organism evidence="3 4">
    <name type="scientific">Mucilaginibacter glaciei</name>
    <dbReference type="NCBI Taxonomy" id="2772109"/>
    <lineage>
        <taxon>Bacteria</taxon>
        <taxon>Pseudomonadati</taxon>
        <taxon>Bacteroidota</taxon>
        <taxon>Sphingobacteriia</taxon>
        <taxon>Sphingobacteriales</taxon>
        <taxon>Sphingobacteriaceae</taxon>
        <taxon>Mucilaginibacter</taxon>
    </lineage>
</organism>
<keyword evidence="1" id="KW-0472">Membrane</keyword>
<protein>
    <submittedName>
        <fullName evidence="3">DUF2157 domain-containing protein</fullName>
    </submittedName>
</protein>
<dbReference type="RefSeq" id="WP_191159579.1">
    <property type="nucleotide sequence ID" value="NZ_JACWMX010000001.1"/>
</dbReference>
<sequence>MEPEFYRQLHEQGIISDASFEKVKHKHQNVLFSLHWELKTILYLGVTLLSGGLGTLIYKNIDTIGHQVILALIALVSASSFFYCSKHVLPFSKDKVASPNTSFDYVLLLGAITMVSFAGYIQYQYNIFGNNYGLATLFPMLALFYIAHRFDHLGILSMAIVSLGLWMGLTVTPKKLLSYGTFNSQTIIGTYLTFGVLLLIAGFLTQRYDFKKHFKFSYHHYGVHVTYIALYAGYFYNYQKGTDLLFLAGVIALTAYLYFDSLKTLSYYFMVITVLYGYFGVCCLIVRLCMLFQSGEAFSVGILAFLLSGVGLILLLIELSKKMRGHDRF</sequence>
<dbReference type="Pfam" id="PF09925">
    <property type="entry name" value="DUF2157"/>
    <property type="match status" value="1"/>
</dbReference>
<keyword evidence="4" id="KW-1185">Reference proteome</keyword>
<evidence type="ECO:0000259" key="2">
    <source>
        <dbReference type="Pfam" id="PF09925"/>
    </source>
</evidence>
<evidence type="ECO:0000313" key="4">
    <source>
        <dbReference type="Proteomes" id="UP000619078"/>
    </source>
</evidence>
<feature type="transmembrane region" description="Helical" evidence="1">
    <location>
        <begin position="300"/>
        <end position="319"/>
    </location>
</feature>
<feature type="transmembrane region" description="Helical" evidence="1">
    <location>
        <begin position="266"/>
        <end position="288"/>
    </location>
</feature>
<evidence type="ECO:0000256" key="1">
    <source>
        <dbReference type="SAM" id="Phobius"/>
    </source>
</evidence>